<reference evidence="6 7" key="1">
    <citation type="submission" date="2020-09" db="EMBL/GenBank/DDBJ databases">
        <title>De no assembly of potato wild relative species, Solanum commersonii.</title>
        <authorList>
            <person name="Cho K."/>
        </authorList>
    </citation>
    <scope>NUCLEOTIDE SEQUENCE [LARGE SCALE GENOMIC DNA]</scope>
    <source>
        <strain evidence="6">LZ3.2</strain>
        <tissue evidence="6">Leaf</tissue>
    </source>
</reference>
<evidence type="ECO:0000256" key="2">
    <source>
        <dbReference type="ARBA" id="ARBA00022737"/>
    </source>
</evidence>
<keyword evidence="1" id="KW-0507">mRNA processing</keyword>
<sequence length="176" mass="19544">VPNSLGFLTQFLSETVERVRAIRCPMDLEVVGRHALFFDDDSLAAFVNSGDALVDWNSLQIDRYDVRHLLSAPPPSRRRSHSSSSSNLVDASIQLELDHERYLDLPLPSDEPDLDEGDESADAVAYRAVGFSYGNTDDFADRKSSEVQESSGFRPSFQVPESLLQCLMLGAGMEFL</sequence>
<dbReference type="InterPro" id="IPR040397">
    <property type="entry name" value="SWAP"/>
</dbReference>
<evidence type="ECO:0000256" key="1">
    <source>
        <dbReference type="ARBA" id="ARBA00022664"/>
    </source>
</evidence>
<dbReference type="PANTHER" id="PTHR13161:SF15">
    <property type="entry name" value="SPLICING FACTOR, SUPPRESSOR OF WHITE-APRICOT HOMOLOG"/>
    <property type="match status" value="1"/>
</dbReference>
<evidence type="ECO:0000256" key="3">
    <source>
        <dbReference type="ARBA" id="ARBA00022884"/>
    </source>
</evidence>
<name>A0A9J5WUA3_SOLCO</name>
<evidence type="ECO:0000313" key="6">
    <source>
        <dbReference type="EMBL" id="KAG5578887.1"/>
    </source>
</evidence>
<dbReference type="SMART" id="SM01141">
    <property type="entry name" value="DRY_EERY"/>
    <property type="match status" value="1"/>
</dbReference>
<keyword evidence="4" id="KW-0508">mRNA splicing</keyword>
<dbReference type="EMBL" id="JACXVP010000010">
    <property type="protein sequence ID" value="KAG5578887.1"/>
    <property type="molecule type" value="Genomic_DNA"/>
</dbReference>
<keyword evidence="3" id="KW-0694">RNA-binding</keyword>
<dbReference type="AlphaFoldDB" id="A0A9J5WUA3"/>
<protein>
    <recommendedName>
        <fullName evidence="5">Suppressor of white apricot N-terminal domain-containing protein</fullName>
    </recommendedName>
</protein>
<comment type="caution">
    <text evidence="6">The sequence shown here is derived from an EMBL/GenBank/DDBJ whole genome shotgun (WGS) entry which is preliminary data.</text>
</comment>
<feature type="domain" description="Suppressor of white apricot N-terminal" evidence="5">
    <location>
        <begin position="26"/>
        <end position="137"/>
    </location>
</feature>
<dbReference type="PANTHER" id="PTHR13161">
    <property type="entry name" value="SPLICING FACTOR SUPPRESSOR OF WHITE APRICOT"/>
    <property type="match status" value="1"/>
</dbReference>
<evidence type="ECO:0000259" key="5">
    <source>
        <dbReference type="SMART" id="SM01141"/>
    </source>
</evidence>
<accession>A0A9J5WUA3</accession>
<dbReference type="Proteomes" id="UP000824120">
    <property type="component" value="Chromosome 10"/>
</dbReference>
<dbReference type="GO" id="GO:0000395">
    <property type="term" value="P:mRNA 5'-splice site recognition"/>
    <property type="evidence" value="ECO:0007669"/>
    <property type="project" value="TreeGrafter"/>
</dbReference>
<dbReference type="GO" id="GO:0003723">
    <property type="term" value="F:RNA binding"/>
    <property type="evidence" value="ECO:0007669"/>
    <property type="project" value="UniProtKB-KW"/>
</dbReference>
<keyword evidence="7" id="KW-1185">Reference proteome</keyword>
<gene>
    <name evidence="6" type="ORF">H5410_049514</name>
</gene>
<evidence type="ECO:0000256" key="4">
    <source>
        <dbReference type="ARBA" id="ARBA00023187"/>
    </source>
</evidence>
<dbReference type="InterPro" id="IPR019147">
    <property type="entry name" value="SWAP_N_domain"/>
</dbReference>
<dbReference type="Pfam" id="PF09750">
    <property type="entry name" value="DRY_EERY"/>
    <property type="match status" value="1"/>
</dbReference>
<proteinExistence type="predicted"/>
<organism evidence="6 7">
    <name type="scientific">Solanum commersonii</name>
    <name type="common">Commerson's wild potato</name>
    <name type="synonym">Commerson's nightshade</name>
    <dbReference type="NCBI Taxonomy" id="4109"/>
    <lineage>
        <taxon>Eukaryota</taxon>
        <taxon>Viridiplantae</taxon>
        <taxon>Streptophyta</taxon>
        <taxon>Embryophyta</taxon>
        <taxon>Tracheophyta</taxon>
        <taxon>Spermatophyta</taxon>
        <taxon>Magnoliopsida</taxon>
        <taxon>eudicotyledons</taxon>
        <taxon>Gunneridae</taxon>
        <taxon>Pentapetalae</taxon>
        <taxon>asterids</taxon>
        <taxon>lamiids</taxon>
        <taxon>Solanales</taxon>
        <taxon>Solanaceae</taxon>
        <taxon>Solanoideae</taxon>
        <taxon>Solaneae</taxon>
        <taxon>Solanum</taxon>
    </lineage>
</organism>
<evidence type="ECO:0000313" key="7">
    <source>
        <dbReference type="Proteomes" id="UP000824120"/>
    </source>
</evidence>
<dbReference type="OrthoDB" id="5836667at2759"/>
<keyword evidence="2" id="KW-0677">Repeat</keyword>
<feature type="non-terminal residue" evidence="6">
    <location>
        <position position="1"/>
    </location>
</feature>